<dbReference type="AlphaFoldDB" id="K0B7J1"/>
<dbReference type="GeneID" id="13725289"/>
<dbReference type="HOGENOM" id="CLU_028585_0_0_2"/>
<evidence type="ECO:0000313" key="1">
    <source>
        <dbReference type="EMBL" id="AFS81137.1"/>
    </source>
</evidence>
<proteinExistence type="predicted"/>
<dbReference type="Proteomes" id="UP000006101">
    <property type="component" value="Chromosome"/>
</dbReference>
<evidence type="ECO:0000313" key="2">
    <source>
        <dbReference type="Proteomes" id="UP000006101"/>
    </source>
</evidence>
<dbReference type="STRING" id="1229908.NKOR_06280"/>
<reference evidence="1 2" key="1">
    <citation type="journal article" date="2012" name="J. Bacteriol.">
        <title>Draft Genome Sequence of an Ammonia-Oxidizing Archaeon, "Candidatus Nitrosopumilus koreensis" AR1, from Marine Sediment.</title>
        <authorList>
            <person name="Park S.J."/>
            <person name="Kim J.G."/>
            <person name="Jung M.Y."/>
            <person name="Kim S.J."/>
            <person name="Cha I.T."/>
            <person name="Kwon K."/>
            <person name="Lee J.H."/>
            <person name="Rhee S.K."/>
        </authorList>
    </citation>
    <scope>NUCLEOTIDE SEQUENCE [LARGE SCALE GENOMIC DNA]</scope>
    <source>
        <strain evidence="1 2">AR1</strain>
    </source>
</reference>
<dbReference type="Gene3D" id="1.10.287.510">
    <property type="entry name" value="Helix hairpin bin"/>
    <property type="match status" value="1"/>
</dbReference>
<keyword evidence="2" id="KW-1185">Reference proteome</keyword>
<dbReference type="InterPro" id="IPR022205">
    <property type="entry name" value="DUF3732"/>
</dbReference>
<dbReference type="Pfam" id="PF12532">
    <property type="entry name" value="DUF3732"/>
    <property type="match status" value="1"/>
</dbReference>
<sequence>MQIKEIVLYGKNGKIRKVEFHLGATNIITGDSTTGKSSLVDILEYCFGSDTCTIPAGPIRETVDWYGVLLQMKNERIFIARKNPNPGKNSSTKAYFEKNAKLTSPSKTPHENITTDVVRNKLTSEIGIPSELKLSISKNMNVPISVNFNHSSLFCFQYQSEIASKKILFHRQDEEWIPKTLSVVTPYFLGAIPDNLMMLEFELMKIRRELFRLEQEEKEYASIRGEGISKTIGLIAEAKEYGLIPSNTQLGDIKHNQKILEKAAKSQIESLDLPKDSRLFELQEKIKKTDKELSYLDEKISDLKKAHEEIASYATEMEFQKQRLDTLGLFDILKHDSTVCPLCESELKTKISQVNSINNSIQDLAKSLEGTQKEKPHIQKYLNSLEDKREKIIFDRNQLLTQINSILKYHQKEQDLRNIQMMKSEIIGKIKFWLENVDASDENLGLKNTIKTKTKIEEIEKILDDSLIERKTKKALNEISDLMTEWSRELELEHSEYPIKLDLNKLTLIIERDGNPISLRNTGSGKNWMGYHIITHLALHQFFRKHSRPVPRFIIFDQPSQVYYPQDKSVKTKQLSSDDEKSLARVFNLIFNTVEESKGQLQVIITEHAEPADTKFQSCIRERWRNGEKLIPLDWISTKSELK</sequence>
<organism evidence="1 2">
    <name type="scientific">Candidatus Nitrosopumilus koreensis AR1</name>
    <dbReference type="NCBI Taxonomy" id="1229908"/>
    <lineage>
        <taxon>Archaea</taxon>
        <taxon>Nitrososphaerota</taxon>
        <taxon>Nitrososphaeria</taxon>
        <taxon>Nitrosopumilales</taxon>
        <taxon>Nitrosopumilaceae</taxon>
        <taxon>Nitrosopumilus</taxon>
    </lineage>
</organism>
<dbReference type="RefSeq" id="WP_014963521.1">
    <property type="nucleotide sequence ID" value="NC_018655.1"/>
</dbReference>
<name>K0B7J1_9ARCH</name>
<gene>
    <name evidence="1" type="ORF">NKOR_06280</name>
</gene>
<dbReference type="KEGG" id="nkr:NKOR_06280"/>
<accession>K0B7J1</accession>
<dbReference type="EMBL" id="CP003842">
    <property type="protein sequence ID" value="AFS81137.1"/>
    <property type="molecule type" value="Genomic_DNA"/>
</dbReference>
<dbReference type="PATRIC" id="fig|1229908.8.peg.1371"/>
<protein>
    <recommendedName>
        <fullName evidence="3">DUF3732 domain-containing protein</fullName>
    </recommendedName>
</protein>
<evidence type="ECO:0008006" key="3">
    <source>
        <dbReference type="Google" id="ProtNLM"/>
    </source>
</evidence>